<dbReference type="RefSeq" id="WP_348536151.1">
    <property type="nucleotide sequence ID" value="NZ_BSUO01000001.1"/>
</dbReference>
<comment type="caution">
    <text evidence="2">The sequence shown here is derived from an EMBL/GenBank/DDBJ whole genome shotgun (WGS) entry which is preliminary data.</text>
</comment>
<dbReference type="EMBL" id="BSUO01000001">
    <property type="protein sequence ID" value="GMA39942.1"/>
    <property type="molecule type" value="Genomic_DNA"/>
</dbReference>
<gene>
    <name evidence="2" type="ORF">GCM10025883_19870</name>
</gene>
<organism evidence="2 3">
    <name type="scientific">Mobilicoccus caccae</name>
    <dbReference type="NCBI Taxonomy" id="1859295"/>
    <lineage>
        <taxon>Bacteria</taxon>
        <taxon>Bacillati</taxon>
        <taxon>Actinomycetota</taxon>
        <taxon>Actinomycetes</taxon>
        <taxon>Micrococcales</taxon>
        <taxon>Dermatophilaceae</taxon>
        <taxon>Mobilicoccus</taxon>
    </lineage>
</organism>
<protein>
    <submittedName>
        <fullName evidence="2">Uncharacterized protein</fullName>
    </submittedName>
</protein>
<evidence type="ECO:0000313" key="3">
    <source>
        <dbReference type="Proteomes" id="UP001157126"/>
    </source>
</evidence>
<reference evidence="3" key="1">
    <citation type="journal article" date="2019" name="Int. J. Syst. Evol. Microbiol.">
        <title>The Global Catalogue of Microorganisms (GCM) 10K type strain sequencing project: providing services to taxonomists for standard genome sequencing and annotation.</title>
        <authorList>
            <consortium name="The Broad Institute Genomics Platform"/>
            <consortium name="The Broad Institute Genome Sequencing Center for Infectious Disease"/>
            <person name="Wu L."/>
            <person name="Ma J."/>
        </authorList>
    </citation>
    <scope>NUCLEOTIDE SEQUENCE [LARGE SCALE GENOMIC DNA]</scope>
    <source>
        <strain evidence="3">NBRC 113072</strain>
    </source>
</reference>
<feature type="compositionally biased region" description="Low complexity" evidence="1">
    <location>
        <begin position="45"/>
        <end position="55"/>
    </location>
</feature>
<dbReference type="Proteomes" id="UP001157126">
    <property type="component" value="Unassembled WGS sequence"/>
</dbReference>
<name>A0ABQ6IPV0_9MICO</name>
<accession>A0ABQ6IPV0</accession>
<evidence type="ECO:0000256" key="1">
    <source>
        <dbReference type="SAM" id="MobiDB-lite"/>
    </source>
</evidence>
<sequence>MDEVRVGAGATSAEVTTIGVGSGAEAYEVLVGRGVADRITRLVPASATGPSWSTPSPWPTWPGDWRPRWRRTG</sequence>
<keyword evidence="3" id="KW-1185">Reference proteome</keyword>
<proteinExistence type="predicted"/>
<evidence type="ECO:0000313" key="2">
    <source>
        <dbReference type="EMBL" id="GMA39942.1"/>
    </source>
</evidence>
<feature type="region of interest" description="Disordered" evidence="1">
    <location>
        <begin position="45"/>
        <end position="73"/>
    </location>
</feature>